<protein>
    <recommendedName>
        <fullName evidence="3">SAM domain-containing protein</fullName>
    </recommendedName>
</protein>
<comment type="caution">
    <text evidence="4">The sequence shown here is derived from an EMBL/GenBank/DDBJ whole genome shotgun (WGS) entry which is preliminary data.</text>
</comment>
<organism evidence="4 5">
    <name type="scientific">Seminavis robusta</name>
    <dbReference type="NCBI Taxonomy" id="568900"/>
    <lineage>
        <taxon>Eukaryota</taxon>
        <taxon>Sar</taxon>
        <taxon>Stramenopiles</taxon>
        <taxon>Ochrophyta</taxon>
        <taxon>Bacillariophyta</taxon>
        <taxon>Bacillariophyceae</taxon>
        <taxon>Bacillariophycidae</taxon>
        <taxon>Naviculales</taxon>
        <taxon>Naviculaceae</taxon>
        <taxon>Seminavis</taxon>
    </lineage>
</organism>
<accession>A0A9N8HXP7</accession>
<feature type="compositionally biased region" description="Low complexity" evidence="2">
    <location>
        <begin position="109"/>
        <end position="122"/>
    </location>
</feature>
<dbReference type="PROSITE" id="PS50105">
    <property type="entry name" value="SAM_DOMAIN"/>
    <property type="match status" value="1"/>
</dbReference>
<evidence type="ECO:0000256" key="2">
    <source>
        <dbReference type="SAM" id="MobiDB-lite"/>
    </source>
</evidence>
<feature type="region of interest" description="Disordered" evidence="2">
    <location>
        <begin position="109"/>
        <end position="168"/>
    </location>
</feature>
<feature type="compositionally biased region" description="Polar residues" evidence="2">
    <location>
        <begin position="123"/>
        <end position="141"/>
    </location>
</feature>
<dbReference type="AlphaFoldDB" id="A0A9N8HXP7"/>
<evidence type="ECO:0000313" key="5">
    <source>
        <dbReference type="Proteomes" id="UP001153069"/>
    </source>
</evidence>
<keyword evidence="1" id="KW-0175">Coiled coil</keyword>
<dbReference type="InterPro" id="IPR001660">
    <property type="entry name" value="SAM"/>
</dbReference>
<reference evidence="4" key="1">
    <citation type="submission" date="2020-06" db="EMBL/GenBank/DDBJ databases">
        <authorList>
            <consortium name="Plant Systems Biology data submission"/>
        </authorList>
    </citation>
    <scope>NUCLEOTIDE SEQUENCE</scope>
    <source>
        <strain evidence="4">D6</strain>
    </source>
</reference>
<evidence type="ECO:0000256" key="1">
    <source>
        <dbReference type="SAM" id="Coils"/>
    </source>
</evidence>
<proteinExistence type="predicted"/>
<evidence type="ECO:0000313" key="4">
    <source>
        <dbReference type="EMBL" id="CAB9528610.1"/>
    </source>
</evidence>
<sequence length="168" mass="18698">MGAQNSILLPLQELSSVDVAEYVKDLGEKFWPYADAIKTGGVNGAFLTSLTKETFEETLDSLEVNNRLHRRKLERVLTKILSDQKDQYSKLGCFTTDTECSLFSFDLDDSSSTRLSSRTTSRMSDTQIRLQADNSTTSNKPSVSSDSSQRRSTHSRTGASQDHSGHLH</sequence>
<dbReference type="Proteomes" id="UP001153069">
    <property type="component" value="Unassembled WGS sequence"/>
</dbReference>
<gene>
    <name evidence="4" type="ORF">SEMRO_2273_G321500.1</name>
</gene>
<feature type="coiled-coil region" evidence="1">
    <location>
        <begin position="52"/>
        <end position="79"/>
    </location>
</feature>
<dbReference type="SUPFAM" id="SSF47769">
    <property type="entry name" value="SAM/Pointed domain"/>
    <property type="match status" value="1"/>
</dbReference>
<feature type="domain" description="SAM" evidence="3">
    <location>
        <begin position="14"/>
        <end position="83"/>
    </location>
</feature>
<dbReference type="CDD" id="cd09487">
    <property type="entry name" value="SAM_superfamily"/>
    <property type="match status" value="1"/>
</dbReference>
<dbReference type="InterPro" id="IPR013761">
    <property type="entry name" value="SAM/pointed_sf"/>
</dbReference>
<dbReference type="Gene3D" id="1.10.150.50">
    <property type="entry name" value="Transcription Factor, Ets-1"/>
    <property type="match status" value="1"/>
</dbReference>
<name>A0A9N8HXP7_9STRA</name>
<evidence type="ECO:0000259" key="3">
    <source>
        <dbReference type="PROSITE" id="PS50105"/>
    </source>
</evidence>
<keyword evidence="5" id="KW-1185">Reference proteome</keyword>
<dbReference type="EMBL" id="CAICTM010002271">
    <property type="protein sequence ID" value="CAB9528610.1"/>
    <property type="molecule type" value="Genomic_DNA"/>
</dbReference>